<dbReference type="PANTHER" id="PTHR31170">
    <property type="entry name" value="BNAC04G53230D PROTEIN"/>
    <property type="match status" value="1"/>
</dbReference>
<dbReference type="AlphaFoldDB" id="A0AAV0NKG3"/>
<keyword evidence="1" id="KW-0812">Transmembrane</keyword>
<protein>
    <submittedName>
        <fullName evidence="2">Uncharacterized protein</fullName>
    </submittedName>
</protein>
<gene>
    <name evidence="2" type="ORF">LITE_LOCUS33660</name>
</gene>
<organism evidence="2 3">
    <name type="scientific">Linum tenue</name>
    <dbReference type="NCBI Taxonomy" id="586396"/>
    <lineage>
        <taxon>Eukaryota</taxon>
        <taxon>Viridiplantae</taxon>
        <taxon>Streptophyta</taxon>
        <taxon>Embryophyta</taxon>
        <taxon>Tracheophyta</taxon>
        <taxon>Spermatophyta</taxon>
        <taxon>Magnoliopsida</taxon>
        <taxon>eudicotyledons</taxon>
        <taxon>Gunneridae</taxon>
        <taxon>Pentapetalae</taxon>
        <taxon>rosids</taxon>
        <taxon>fabids</taxon>
        <taxon>Malpighiales</taxon>
        <taxon>Linaceae</taxon>
        <taxon>Linum</taxon>
    </lineage>
</organism>
<reference evidence="2" key="1">
    <citation type="submission" date="2022-08" db="EMBL/GenBank/DDBJ databases">
        <authorList>
            <person name="Gutierrez-Valencia J."/>
        </authorList>
    </citation>
    <scope>NUCLEOTIDE SEQUENCE</scope>
</reference>
<dbReference type="Proteomes" id="UP001154282">
    <property type="component" value="Unassembled WGS sequence"/>
</dbReference>
<keyword evidence="1" id="KW-1133">Transmembrane helix</keyword>
<evidence type="ECO:0000313" key="2">
    <source>
        <dbReference type="EMBL" id="CAI0458691.1"/>
    </source>
</evidence>
<accession>A0AAV0NKG3</accession>
<keyword evidence="3" id="KW-1185">Reference proteome</keyword>
<feature type="transmembrane region" description="Helical" evidence="1">
    <location>
        <begin position="244"/>
        <end position="265"/>
    </location>
</feature>
<dbReference type="Pfam" id="PF03140">
    <property type="entry name" value="DUF247"/>
    <property type="match status" value="1"/>
</dbReference>
<dbReference type="InterPro" id="IPR004158">
    <property type="entry name" value="DUF247_pln"/>
</dbReference>
<name>A0AAV0NKG3_9ROSI</name>
<evidence type="ECO:0000256" key="1">
    <source>
        <dbReference type="SAM" id="Phobius"/>
    </source>
</evidence>
<keyword evidence="1" id="KW-0472">Membrane</keyword>
<proteinExistence type="predicted"/>
<sequence>MLLENQVPLFVLLNLFQLTKQPNESRDFVSMVGDFVSKKGLGLGSIEIDSEGCYGMMHILSLVHGHWAPPNWRKIPQQDKRLKAGCKRIVCATKLRQAGVKLRSAVEGGGRQTFLNVQFKDGTLFIPTMEAEDSMESLLRNLIAYEQLRPRNQPSYVTYYMTLMDCLIDTRADVELLCQCGIISNHLGEDETVATLFKRLGNQVVVHHGYFTYSDVFEKVNKHCGKKWYRWVAKLRHDYFTSPWALLSLLAAFLLLPLTFIQTLYSGLSYYK</sequence>
<dbReference type="EMBL" id="CAMGYJ010000008">
    <property type="protein sequence ID" value="CAI0458691.1"/>
    <property type="molecule type" value="Genomic_DNA"/>
</dbReference>
<evidence type="ECO:0000313" key="3">
    <source>
        <dbReference type="Proteomes" id="UP001154282"/>
    </source>
</evidence>
<dbReference type="PANTHER" id="PTHR31170:SF25">
    <property type="entry name" value="BNAA09G04570D PROTEIN"/>
    <property type="match status" value="1"/>
</dbReference>
<comment type="caution">
    <text evidence="2">The sequence shown here is derived from an EMBL/GenBank/DDBJ whole genome shotgun (WGS) entry which is preliminary data.</text>
</comment>